<dbReference type="AlphaFoldDB" id="A0A6L8VLM5"/>
<dbReference type="SUPFAM" id="SSF51658">
    <property type="entry name" value="Xylose isomerase-like"/>
    <property type="match status" value="1"/>
</dbReference>
<dbReference type="OrthoDB" id="9786584at2"/>
<dbReference type="Pfam" id="PF01261">
    <property type="entry name" value="AP_endonuc_2"/>
    <property type="match status" value="1"/>
</dbReference>
<evidence type="ECO:0000313" key="3">
    <source>
        <dbReference type="EMBL" id="MZQ90964.1"/>
    </source>
</evidence>
<sequence>MHLSLTAWSFPRLTLTEFAGVAKAISMAAIDISSRHRTGIDKAEMLADPLLAASRVRALGLPVSNYFHHYGADALARNPALPGSIDANLRDLEQVLTFADAAGIPTVFFLAGAINAGQSRRDALEASVESLRAFMALQPGFKARICIEPAVRSSAESPDDAQELVDRTGVALALDYSHFICSGYTQQQVDPLVKHAAHVHLRQARPGQLQAPFDMGTLNFPAIFGALRDAGYGGALAIEFIYRAFTNAVPDDVMTETVLMRDCFNDWAAGGTG</sequence>
<dbReference type="PANTHER" id="PTHR43489">
    <property type="entry name" value="ISOMERASE"/>
    <property type="match status" value="1"/>
</dbReference>
<name>A0A6L8VLM5_9RHOB</name>
<dbReference type="InterPro" id="IPR036237">
    <property type="entry name" value="Xyl_isomerase-like_sf"/>
</dbReference>
<feature type="domain" description="Xylose isomerase-like TIM barrel" evidence="2">
    <location>
        <begin position="54"/>
        <end position="244"/>
    </location>
</feature>
<dbReference type="RefSeq" id="WP_161348348.1">
    <property type="nucleotide sequence ID" value="NZ_BMGW01000013.1"/>
</dbReference>
<organism evidence="3 4">
    <name type="scientific">Frigidibacter albus</name>
    <dbReference type="NCBI Taxonomy" id="1465486"/>
    <lineage>
        <taxon>Bacteria</taxon>
        <taxon>Pseudomonadati</taxon>
        <taxon>Pseudomonadota</taxon>
        <taxon>Alphaproteobacteria</taxon>
        <taxon>Rhodobacterales</taxon>
        <taxon>Paracoccaceae</taxon>
        <taxon>Frigidibacter</taxon>
    </lineage>
</organism>
<accession>A0A6L8VLM5</accession>
<evidence type="ECO:0000256" key="1">
    <source>
        <dbReference type="ARBA" id="ARBA00023235"/>
    </source>
</evidence>
<dbReference type="Gene3D" id="3.20.20.150">
    <property type="entry name" value="Divalent-metal-dependent TIM barrel enzymes"/>
    <property type="match status" value="1"/>
</dbReference>
<evidence type="ECO:0000313" key="4">
    <source>
        <dbReference type="Proteomes" id="UP000477083"/>
    </source>
</evidence>
<gene>
    <name evidence="3" type="ORF">GS660_17870</name>
</gene>
<dbReference type="GO" id="GO:0016853">
    <property type="term" value="F:isomerase activity"/>
    <property type="evidence" value="ECO:0007669"/>
    <property type="project" value="UniProtKB-KW"/>
</dbReference>
<dbReference type="EMBL" id="WWNR01000013">
    <property type="protein sequence ID" value="MZQ90964.1"/>
    <property type="molecule type" value="Genomic_DNA"/>
</dbReference>
<reference evidence="3 4" key="1">
    <citation type="submission" date="2020-01" db="EMBL/GenBank/DDBJ databases">
        <title>Frigidibacter albus SP32T (=CGMCC 1.13995T).</title>
        <authorList>
            <person name="Liao X."/>
        </authorList>
    </citation>
    <scope>NUCLEOTIDE SEQUENCE [LARGE SCALE GENOMIC DNA]</scope>
    <source>
        <strain evidence="3 4">SP32</strain>
    </source>
</reference>
<dbReference type="Proteomes" id="UP000477083">
    <property type="component" value="Unassembled WGS sequence"/>
</dbReference>
<comment type="caution">
    <text evidence="3">The sequence shown here is derived from an EMBL/GenBank/DDBJ whole genome shotgun (WGS) entry which is preliminary data.</text>
</comment>
<evidence type="ECO:0000259" key="2">
    <source>
        <dbReference type="Pfam" id="PF01261"/>
    </source>
</evidence>
<proteinExistence type="predicted"/>
<protein>
    <submittedName>
        <fullName evidence="3">TIM barrel protein</fullName>
    </submittedName>
</protein>
<keyword evidence="1" id="KW-0413">Isomerase</keyword>
<keyword evidence="4" id="KW-1185">Reference proteome</keyword>
<dbReference type="InterPro" id="IPR013022">
    <property type="entry name" value="Xyl_isomerase-like_TIM-brl"/>
</dbReference>
<dbReference type="InterPro" id="IPR050417">
    <property type="entry name" value="Sugar_Epim/Isomerase"/>
</dbReference>